<protein>
    <recommendedName>
        <fullName evidence="1">SHSP domain-containing protein</fullName>
    </recommendedName>
</protein>
<dbReference type="EMBL" id="CH954177">
    <property type="protein sequence ID" value="KQS70007.1"/>
    <property type="molecule type" value="Genomic_DNA"/>
</dbReference>
<name>A0A0Q5W8M4_DROER</name>
<evidence type="ECO:0000259" key="1">
    <source>
        <dbReference type="Pfam" id="PF00011"/>
    </source>
</evidence>
<accession>A0A0Q5W8M4</accession>
<organism evidence="2 3">
    <name type="scientific">Drosophila erecta</name>
    <name type="common">Fruit fly</name>
    <dbReference type="NCBI Taxonomy" id="7220"/>
    <lineage>
        <taxon>Eukaryota</taxon>
        <taxon>Metazoa</taxon>
        <taxon>Ecdysozoa</taxon>
        <taxon>Arthropoda</taxon>
        <taxon>Hexapoda</taxon>
        <taxon>Insecta</taxon>
        <taxon>Pterygota</taxon>
        <taxon>Neoptera</taxon>
        <taxon>Endopterygota</taxon>
        <taxon>Diptera</taxon>
        <taxon>Brachycera</taxon>
        <taxon>Muscomorpha</taxon>
        <taxon>Ephydroidea</taxon>
        <taxon>Drosophilidae</taxon>
        <taxon>Drosophila</taxon>
        <taxon>Sophophora</taxon>
    </lineage>
</organism>
<dbReference type="CDD" id="cd06526">
    <property type="entry name" value="metazoan_ACD"/>
    <property type="match status" value="1"/>
</dbReference>
<dbReference type="InterPro" id="IPR008978">
    <property type="entry name" value="HSP20-like_chaperone"/>
</dbReference>
<dbReference type="KEGG" id="der:26526920"/>
<reference evidence="2 3" key="2">
    <citation type="journal article" date="2008" name="Bioinformatics">
        <title>Assembly reconciliation.</title>
        <authorList>
            <person name="Zimin A.V."/>
            <person name="Smith D.R."/>
            <person name="Sutton G."/>
            <person name="Yorke J.A."/>
        </authorList>
    </citation>
    <scope>NUCLEOTIDE SEQUENCE [LARGE SCALE GENOMIC DNA]</scope>
    <source>
        <strain evidence="2 3">TSC#14021-0224.01</strain>
    </source>
</reference>
<reference evidence="2 3" key="1">
    <citation type="journal article" date="2007" name="Nature">
        <title>Evolution of genes and genomes on the Drosophila phylogeny.</title>
        <authorList>
            <consortium name="Drosophila 12 Genomes Consortium"/>
            <person name="Clark A.G."/>
            <person name="Eisen M.B."/>
            <person name="Smith D.R."/>
            <person name="Bergman C.M."/>
            <person name="Oliver B."/>
            <person name="Markow T.A."/>
            <person name="Kaufman T.C."/>
            <person name="Kellis M."/>
            <person name="Gelbart W."/>
            <person name="Iyer V.N."/>
            <person name="Pollard D.A."/>
            <person name="Sackton T.B."/>
            <person name="Larracuente A.M."/>
            <person name="Singh N.D."/>
            <person name="Abad J.P."/>
            <person name="Abt D.N."/>
            <person name="Adryan B."/>
            <person name="Aguade M."/>
            <person name="Akashi H."/>
            <person name="Anderson W.W."/>
            <person name="Aquadro C.F."/>
            <person name="Ardell D.H."/>
            <person name="Arguello R."/>
            <person name="Artieri C.G."/>
            <person name="Barbash D.A."/>
            <person name="Barker D."/>
            <person name="Barsanti P."/>
            <person name="Batterham P."/>
            <person name="Batzoglou S."/>
            <person name="Begun D."/>
            <person name="Bhutkar A."/>
            <person name="Blanco E."/>
            <person name="Bosak S.A."/>
            <person name="Bradley R.K."/>
            <person name="Brand A.D."/>
            <person name="Brent M.R."/>
            <person name="Brooks A.N."/>
            <person name="Brown R.H."/>
            <person name="Butlin R.K."/>
            <person name="Caggese C."/>
            <person name="Calvi B.R."/>
            <person name="Bernardo de Carvalho A."/>
            <person name="Caspi A."/>
            <person name="Castrezana S."/>
            <person name="Celniker S.E."/>
            <person name="Chang J.L."/>
            <person name="Chapple C."/>
            <person name="Chatterji S."/>
            <person name="Chinwalla A."/>
            <person name="Civetta A."/>
            <person name="Clifton S.W."/>
            <person name="Comeron J.M."/>
            <person name="Costello J.C."/>
            <person name="Coyne J.A."/>
            <person name="Daub J."/>
            <person name="David R.G."/>
            <person name="Delcher A.L."/>
            <person name="Delehaunty K."/>
            <person name="Do C.B."/>
            <person name="Ebling H."/>
            <person name="Edwards K."/>
            <person name="Eickbush T."/>
            <person name="Evans J.D."/>
            <person name="Filipski A."/>
            <person name="Findeiss S."/>
            <person name="Freyhult E."/>
            <person name="Fulton L."/>
            <person name="Fulton R."/>
            <person name="Garcia A.C."/>
            <person name="Gardiner A."/>
            <person name="Garfield D.A."/>
            <person name="Garvin B.E."/>
            <person name="Gibson G."/>
            <person name="Gilbert D."/>
            <person name="Gnerre S."/>
            <person name="Godfrey J."/>
            <person name="Good R."/>
            <person name="Gotea V."/>
            <person name="Gravely B."/>
            <person name="Greenberg A.J."/>
            <person name="Griffiths-Jones S."/>
            <person name="Gross S."/>
            <person name="Guigo R."/>
            <person name="Gustafson E.A."/>
            <person name="Haerty W."/>
            <person name="Hahn M.W."/>
            <person name="Halligan D.L."/>
            <person name="Halpern A.L."/>
            <person name="Halter G.M."/>
            <person name="Han M.V."/>
            <person name="Heger A."/>
            <person name="Hillier L."/>
            <person name="Hinrichs A.S."/>
            <person name="Holmes I."/>
            <person name="Hoskins R.A."/>
            <person name="Hubisz M.J."/>
            <person name="Hultmark D."/>
            <person name="Huntley M.A."/>
            <person name="Jaffe D.B."/>
            <person name="Jagadeeshan S."/>
            <person name="Jeck W.R."/>
            <person name="Johnson J."/>
            <person name="Jones C.D."/>
            <person name="Jordan W.C."/>
            <person name="Karpen G.H."/>
            <person name="Kataoka E."/>
            <person name="Keightley P.D."/>
            <person name="Kheradpour P."/>
            <person name="Kirkness E.F."/>
            <person name="Koerich L.B."/>
            <person name="Kristiansen K."/>
            <person name="Kudrna D."/>
            <person name="Kulathinal R.J."/>
            <person name="Kumar S."/>
            <person name="Kwok R."/>
            <person name="Lander E."/>
            <person name="Langley C.H."/>
            <person name="Lapoint R."/>
            <person name="Lazzaro B.P."/>
            <person name="Lee S.J."/>
            <person name="Levesque L."/>
            <person name="Li R."/>
            <person name="Lin C.F."/>
            <person name="Lin M.F."/>
            <person name="Lindblad-Toh K."/>
            <person name="Llopart A."/>
            <person name="Long M."/>
            <person name="Low L."/>
            <person name="Lozovsky E."/>
            <person name="Lu J."/>
            <person name="Luo M."/>
            <person name="Machado C.A."/>
            <person name="Makalowski W."/>
            <person name="Marzo M."/>
            <person name="Matsuda M."/>
            <person name="Matzkin L."/>
            <person name="McAllister B."/>
            <person name="McBride C.S."/>
            <person name="McKernan B."/>
            <person name="McKernan K."/>
            <person name="Mendez-Lago M."/>
            <person name="Minx P."/>
            <person name="Mollenhauer M.U."/>
            <person name="Montooth K."/>
            <person name="Mount S.M."/>
            <person name="Mu X."/>
            <person name="Myers E."/>
            <person name="Negre B."/>
            <person name="Newfeld S."/>
            <person name="Nielsen R."/>
            <person name="Noor M.A."/>
            <person name="O'Grady P."/>
            <person name="Pachter L."/>
            <person name="Papaceit M."/>
            <person name="Parisi M.J."/>
            <person name="Parisi M."/>
            <person name="Parts L."/>
            <person name="Pedersen J.S."/>
            <person name="Pesole G."/>
            <person name="Phillippy A.M."/>
            <person name="Ponting C.P."/>
            <person name="Pop M."/>
            <person name="Porcelli D."/>
            <person name="Powell J.R."/>
            <person name="Prohaska S."/>
            <person name="Pruitt K."/>
            <person name="Puig M."/>
            <person name="Quesneville H."/>
            <person name="Ram K.R."/>
            <person name="Rand D."/>
            <person name="Rasmussen M.D."/>
            <person name="Reed L.K."/>
            <person name="Reenan R."/>
            <person name="Reily A."/>
            <person name="Remington K.A."/>
            <person name="Rieger T.T."/>
            <person name="Ritchie M.G."/>
            <person name="Robin C."/>
            <person name="Rogers Y.H."/>
            <person name="Rohde C."/>
            <person name="Rozas J."/>
            <person name="Rubenfield M.J."/>
            <person name="Ruiz A."/>
            <person name="Russo S."/>
            <person name="Salzberg S.L."/>
            <person name="Sanchez-Gracia A."/>
            <person name="Saranga D.J."/>
            <person name="Sato H."/>
            <person name="Schaeffer S.W."/>
            <person name="Schatz M.C."/>
            <person name="Schlenke T."/>
            <person name="Schwartz R."/>
            <person name="Segarra C."/>
            <person name="Singh R.S."/>
            <person name="Sirot L."/>
            <person name="Sirota M."/>
            <person name="Sisneros N.B."/>
            <person name="Smith C.D."/>
            <person name="Smith T.F."/>
            <person name="Spieth J."/>
            <person name="Stage D.E."/>
            <person name="Stark A."/>
            <person name="Stephan W."/>
            <person name="Strausberg R.L."/>
            <person name="Strempel S."/>
            <person name="Sturgill D."/>
            <person name="Sutton G."/>
            <person name="Sutton G.G."/>
            <person name="Tao W."/>
            <person name="Teichmann S."/>
            <person name="Tobari Y.N."/>
            <person name="Tomimura Y."/>
            <person name="Tsolas J.M."/>
            <person name="Valente V.L."/>
            <person name="Venter E."/>
            <person name="Venter J.C."/>
            <person name="Vicario S."/>
            <person name="Vieira F.G."/>
            <person name="Vilella A.J."/>
            <person name="Villasante A."/>
            <person name="Walenz B."/>
            <person name="Wang J."/>
            <person name="Wasserman M."/>
            <person name="Watts T."/>
            <person name="Wilson D."/>
            <person name="Wilson R.K."/>
            <person name="Wing R.A."/>
            <person name="Wolfner M.F."/>
            <person name="Wong A."/>
            <person name="Wong G.K."/>
            <person name="Wu C.I."/>
            <person name="Wu G."/>
            <person name="Yamamoto D."/>
            <person name="Yang H.P."/>
            <person name="Yang S.P."/>
            <person name="Yorke J.A."/>
            <person name="Yoshida K."/>
            <person name="Zdobnov E."/>
            <person name="Zhang P."/>
            <person name="Zhang Y."/>
            <person name="Zimin A.V."/>
            <person name="Baldwin J."/>
            <person name="Abdouelleil A."/>
            <person name="Abdulkadir J."/>
            <person name="Abebe A."/>
            <person name="Abera B."/>
            <person name="Abreu J."/>
            <person name="Acer S.C."/>
            <person name="Aftuck L."/>
            <person name="Alexander A."/>
            <person name="An P."/>
            <person name="Anderson E."/>
            <person name="Anderson S."/>
            <person name="Arachi H."/>
            <person name="Azer M."/>
            <person name="Bachantsang P."/>
            <person name="Barry A."/>
            <person name="Bayul T."/>
            <person name="Berlin A."/>
            <person name="Bessette D."/>
            <person name="Bloom T."/>
            <person name="Blye J."/>
            <person name="Boguslavskiy L."/>
            <person name="Bonnet C."/>
            <person name="Boukhgalter B."/>
            <person name="Bourzgui I."/>
            <person name="Brown A."/>
            <person name="Cahill P."/>
            <person name="Channer S."/>
            <person name="Cheshatsang Y."/>
            <person name="Chuda L."/>
            <person name="Citroen M."/>
            <person name="Collymore A."/>
            <person name="Cooke P."/>
            <person name="Costello M."/>
            <person name="D'Aco K."/>
            <person name="Daza R."/>
            <person name="De Haan G."/>
            <person name="DeGray S."/>
            <person name="DeMaso C."/>
            <person name="Dhargay N."/>
            <person name="Dooley K."/>
            <person name="Dooley E."/>
            <person name="Doricent M."/>
            <person name="Dorje P."/>
            <person name="Dorjee K."/>
            <person name="Dupes A."/>
            <person name="Elong R."/>
            <person name="Falk J."/>
            <person name="Farina A."/>
            <person name="Faro S."/>
            <person name="Ferguson D."/>
            <person name="Fisher S."/>
            <person name="Foley C.D."/>
            <person name="Franke A."/>
            <person name="Friedrich D."/>
            <person name="Gadbois L."/>
            <person name="Gearin G."/>
            <person name="Gearin C.R."/>
            <person name="Giannoukos G."/>
            <person name="Goode T."/>
            <person name="Graham J."/>
            <person name="Grandbois E."/>
            <person name="Grewal S."/>
            <person name="Gyaltsen K."/>
            <person name="Hafez N."/>
            <person name="Hagos B."/>
            <person name="Hall J."/>
            <person name="Henson C."/>
            <person name="Hollinger A."/>
            <person name="Honan T."/>
            <person name="Huard M.D."/>
            <person name="Hughes L."/>
            <person name="Hurhula B."/>
            <person name="Husby M.E."/>
            <person name="Kamat A."/>
            <person name="Kanga B."/>
            <person name="Kashin S."/>
            <person name="Khazanovich D."/>
            <person name="Kisner P."/>
            <person name="Lance K."/>
            <person name="Lara M."/>
            <person name="Lee W."/>
            <person name="Lennon N."/>
            <person name="Letendre F."/>
            <person name="LeVine R."/>
            <person name="Lipovsky A."/>
            <person name="Liu X."/>
            <person name="Liu J."/>
            <person name="Liu S."/>
            <person name="Lokyitsang T."/>
            <person name="Lokyitsang Y."/>
            <person name="Lubonja R."/>
            <person name="Lui A."/>
            <person name="MacDonald P."/>
            <person name="Magnisalis V."/>
            <person name="Maru K."/>
            <person name="Matthews C."/>
            <person name="McCusker W."/>
            <person name="McDonough S."/>
            <person name="Mehta T."/>
            <person name="Meldrim J."/>
            <person name="Meneus L."/>
            <person name="Mihai O."/>
            <person name="Mihalev A."/>
            <person name="Mihova T."/>
            <person name="Mittelman R."/>
            <person name="Mlenga V."/>
            <person name="Montmayeur A."/>
            <person name="Mulrain L."/>
            <person name="Navidi A."/>
            <person name="Naylor J."/>
            <person name="Negash T."/>
            <person name="Nguyen T."/>
            <person name="Nguyen N."/>
            <person name="Nicol R."/>
            <person name="Norbu C."/>
            <person name="Norbu N."/>
            <person name="Novod N."/>
            <person name="O'Neill B."/>
            <person name="Osman S."/>
            <person name="Markiewicz E."/>
            <person name="Oyono O.L."/>
            <person name="Patti C."/>
            <person name="Phunkhang P."/>
            <person name="Pierre F."/>
            <person name="Priest M."/>
            <person name="Raghuraman S."/>
            <person name="Rege F."/>
            <person name="Reyes R."/>
            <person name="Rise C."/>
            <person name="Rogov P."/>
            <person name="Ross K."/>
            <person name="Ryan E."/>
            <person name="Settipalli S."/>
            <person name="Shea T."/>
            <person name="Sherpa N."/>
            <person name="Shi L."/>
            <person name="Shih D."/>
            <person name="Sparrow T."/>
            <person name="Spaulding J."/>
            <person name="Stalker J."/>
            <person name="Stange-Thomann N."/>
            <person name="Stavropoulos S."/>
            <person name="Stone C."/>
            <person name="Strader C."/>
            <person name="Tesfaye S."/>
            <person name="Thomson T."/>
            <person name="Thoulutsang Y."/>
            <person name="Thoulutsang D."/>
            <person name="Topham K."/>
            <person name="Topping I."/>
            <person name="Tsamla T."/>
            <person name="Vassiliev H."/>
            <person name="Vo A."/>
            <person name="Wangchuk T."/>
            <person name="Wangdi T."/>
            <person name="Weiand M."/>
            <person name="Wilkinson J."/>
            <person name="Wilson A."/>
            <person name="Yadav S."/>
            <person name="Young G."/>
            <person name="Yu Q."/>
            <person name="Zembek L."/>
            <person name="Zhong D."/>
            <person name="Zimmer A."/>
            <person name="Zwirko Z."/>
            <person name="Jaffe D.B."/>
            <person name="Alvarez P."/>
            <person name="Brockman W."/>
            <person name="Butler J."/>
            <person name="Chin C."/>
            <person name="Gnerre S."/>
            <person name="Grabherr M."/>
            <person name="Kleber M."/>
            <person name="Mauceli E."/>
            <person name="MacCallum I."/>
        </authorList>
    </citation>
    <scope>NUCLEOTIDE SEQUENCE [LARGE SCALE GENOMIC DNA]</scope>
    <source>
        <strain evidence="2 3">TSC#14021-0224.01</strain>
    </source>
</reference>
<dbReference type="InterPro" id="IPR002068">
    <property type="entry name" value="A-crystallin/Hsp20_dom"/>
</dbReference>
<gene>
    <name evidence="2" type="primary">Dere\GG27096</name>
    <name evidence="2" type="synonym">GG27096</name>
    <name evidence="2" type="ORF">Dere_GG27096</name>
</gene>
<sequence>MSGQKNNWRLSSSQVFERLQSEYEPRVNQLENDVYECCRILNNVKKAEDSATIWKNHREMEKYVSWELDMRDFPMENICIQLKDKHVFVRAYYKNLDINREILMPQNVDISRITAILTHRGILTISAPIVVLISDDQKLWL</sequence>
<dbReference type="Gene3D" id="2.60.40.790">
    <property type="match status" value="1"/>
</dbReference>
<dbReference type="Pfam" id="PF00011">
    <property type="entry name" value="HSP20"/>
    <property type="match status" value="1"/>
</dbReference>
<dbReference type="OrthoDB" id="7858794at2759"/>
<dbReference type="Proteomes" id="UP000008711">
    <property type="component" value="Unassembled WGS sequence"/>
</dbReference>
<dbReference type="AlphaFoldDB" id="A0A0Q5W8M4"/>
<dbReference type="SMR" id="A0A0Q5W8M4"/>
<evidence type="ECO:0000313" key="3">
    <source>
        <dbReference type="Proteomes" id="UP000008711"/>
    </source>
</evidence>
<keyword evidence="3" id="KW-1185">Reference proteome</keyword>
<feature type="domain" description="SHSP" evidence="1">
    <location>
        <begin position="62"/>
        <end position="129"/>
    </location>
</feature>
<proteinExistence type="predicted"/>
<dbReference type="SUPFAM" id="SSF49764">
    <property type="entry name" value="HSP20-like chaperones"/>
    <property type="match status" value="1"/>
</dbReference>
<evidence type="ECO:0000313" key="2">
    <source>
        <dbReference type="EMBL" id="KQS70007.1"/>
    </source>
</evidence>